<dbReference type="AlphaFoldDB" id="A0A8J7LPS9"/>
<dbReference type="PANTHER" id="PTHR35609:SF1">
    <property type="entry name" value="MACRO DOMAIN-CONTAINING PROTEIN"/>
    <property type="match status" value="1"/>
</dbReference>
<accession>A0A8J7LPS9</accession>
<proteinExistence type="predicted"/>
<dbReference type="EMBL" id="JADCKQ010000007">
    <property type="protein sequence ID" value="MBI1494066.1"/>
    <property type="molecule type" value="Genomic_DNA"/>
</dbReference>
<dbReference type="PANTHER" id="PTHR35609">
    <property type="entry name" value="MACRO DOMAIN-CONTAINING PROTEIN"/>
    <property type="match status" value="1"/>
</dbReference>
<dbReference type="RefSeq" id="WP_228848867.1">
    <property type="nucleotide sequence ID" value="NZ_JADCKQ010000007.1"/>
</dbReference>
<evidence type="ECO:0000313" key="1">
    <source>
        <dbReference type="EMBL" id="MBI1494066.1"/>
    </source>
</evidence>
<protein>
    <recommendedName>
        <fullName evidence="3">Macro domain-containing protein</fullName>
    </recommendedName>
</protein>
<organism evidence="1 2">
    <name type="scientific">Halocynthiibacter styelae</name>
    <dbReference type="NCBI Taxonomy" id="2761955"/>
    <lineage>
        <taxon>Bacteria</taxon>
        <taxon>Pseudomonadati</taxon>
        <taxon>Pseudomonadota</taxon>
        <taxon>Alphaproteobacteria</taxon>
        <taxon>Rhodobacterales</taxon>
        <taxon>Paracoccaceae</taxon>
        <taxon>Halocynthiibacter</taxon>
    </lineage>
</organism>
<name>A0A8J7LPS9_9RHOB</name>
<sequence>MSWFEDLAGVSEGDEGAVRAAFDVEGHTLVSQTTGRRMQAGQLTVPSLNELRQSPPPSRGKNKLCEMVADVTALHVDPENAGAVFQVASQFNLLEMIGPSVSPADGITGYEYDRTQGPACAIACGAGTIWRNYFTTLSGDLGQCRKQIDSLADMGRALGNESGAIWRMQNGYVLPGEKALAQLRGRILRMNEAGRDEIRSLLRIGLQQNTEVTVAGGGSLVSQVYASALPVAYSNLPEWDWEPFARLVLEAAYEATLRIAAQNASEGTSDKLFLTLLGGGAFGNRTEWITDAIDYALRRVNDAGLDVTIVSYGQSQPALARLLSVYS</sequence>
<evidence type="ECO:0008006" key="3">
    <source>
        <dbReference type="Google" id="ProtNLM"/>
    </source>
</evidence>
<reference evidence="1" key="1">
    <citation type="submission" date="2020-10" db="EMBL/GenBank/DDBJ databases">
        <title>Paenihalocynthiibacter styelae gen. nov., sp. nov., isolated from stalked sea squirt Styela clava.</title>
        <authorList>
            <person name="Kim Y.-O."/>
            <person name="Yoon J.-H."/>
        </authorList>
    </citation>
    <scope>NUCLEOTIDE SEQUENCE</scope>
    <source>
        <strain evidence="1">MYP1-1</strain>
    </source>
</reference>
<comment type="caution">
    <text evidence="1">The sequence shown here is derived from an EMBL/GenBank/DDBJ whole genome shotgun (WGS) entry which is preliminary data.</text>
</comment>
<evidence type="ECO:0000313" key="2">
    <source>
        <dbReference type="Proteomes" id="UP000640583"/>
    </source>
</evidence>
<dbReference type="Proteomes" id="UP000640583">
    <property type="component" value="Unassembled WGS sequence"/>
</dbReference>
<gene>
    <name evidence="1" type="ORF">H1D41_10500</name>
</gene>
<keyword evidence="2" id="KW-1185">Reference proteome</keyword>